<dbReference type="RefSeq" id="WP_188770847.1">
    <property type="nucleotide sequence ID" value="NZ_BMKK01000016.1"/>
</dbReference>
<feature type="transmembrane region" description="Helical" evidence="1">
    <location>
        <begin position="65"/>
        <end position="83"/>
    </location>
</feature>
<feature type="transmembrane region" description="Helical" evidence="1">
    <location>
        <begin position="126"/>
        <end position="145"/>
    </location>
</feature>
<feature type="transmembrane region" description="Helical" evidence="1">
    <location>
        <begin position="187"/>
        <end position="211"/>
    </location>
</feature>
<dbReference type="EMBL" id="BMKK01000016">
    <property type="protein sequence ID" value="GGD80598.1"/>
    <property type="molecule type" value="Genomic_DNA"/>
</dbReference>
<comment type="caution">
    <text evidence="2">The sequence shown here is derived from an EMBL/GenBank/DDBJ whole genome shotgun (WGS) entry which is preliminary data.</text>
</comment>
<keyword evidence="3" id="KW-1185">Reference proteome</keyword>
<dbReference type="Proteomes" id="UP000609064">
    <property type="component" value="Unassembled WGS sequence"/>
</dbReference>
<evidence type="ECO:0000313" key="2">
    <source>
        <dbReference type="EMBL" id="GGD80598.1"/>
    </source>
</evidence>
<dbReference type="AlphaFoldDB" id="A0A917DYW0"/>
<keyword evidence="1" id="KW-0472">Membrane</keyword>
<feature type="transmembrane region" description="Helical" evidence="1">
    <location>
        <begin position="157"/>
        <end position="181"/>
    </location>
</feature>
<proteinExistence type="predicted"/>
<keyword evidence="1" id="KW-0812">Transmembrane</keyword>
<reference evidence="2" key="1">
    <citation type="journal article" date="2014" name="Int. J. Syst. Evol. Microbiol.">
        <title>Complete genome sequence of Corynebacterium casei LMG S-19264T (=DSM 44701T), isolated from a smear-ripened cheese.</title>
        <authorList>
            <consortium name="US DOE Joint Genome Institute (JGI-PGF)"/>
            <person name="Walter F."/>
            <person name="Albersmeier A."/>
            <person name="Kalinowski J."/>
            <person name="Ruckert C."/>
        </authorList>
    </citation>
    <scope>NUCLEOTIDE SEQUENCE</scope>
    <source>
        <strain evidence="2">CGMCC 1.15958</strain>
    </source>
</reference>
<keyword evidence="1" id="KW-1133">Transmembrane helix</keyword>
<evidence type="ECO:0000313" key="3">
    <source>
        <dbReference type="Proteomes" id="UP000609064"/>
    </source>
</evidence>
<reference evidence="2" key="2">
    <citation type="submission" date="2020-09" db="EMBL/GenBank/DDBJ databases">
        <authorList>
            <person name="Sun Q."/>
            <person name="Zhou Y."/>
        </authorList>
    </citation>
    <scope>NUCLEOTIDE SEQUENCE</scope>
    <source>
        <strain evidence="2">CGMCC 1.15958</strain>
    </source>
</reference>
<organism evidence="2 3">
    <name type="scientific">Emticicia aquatilis</name>
    <dbReference type="NCBI Taxonomy" id="1537369"/>
    <lineage>
        <taxon>Bacteria</taxon>
        <taxon>Pseudomonadati</taxon>
        <taxon>Bacteroidota</taxon>
        <taxon>Cytophagia</taxon>
        <taxon>Cytophagales</taxon>
        <taxon>Leadbetterellaceae</taxon>
        <taxon>Emticicia</taxon>
    </lineage>
</organism>
<name>A0A917DYW0_9BACT</name>
<protein>
    <submittedName>
        <fullName evidence="2">Uncharacterized protein</fullName>
    </submittedName>
</protein>
<feature type="transmembrane region" description="Helical" evidence="1">
    <location>
        <begin position="38"/>
        <end position="59"/>
    </location>
</feature>
<accession>A0A917DYW0</accession>
<gene>
    <name evidence="2" type="ORF">GCM10011514_50890</name>
</gene>
<feature type="transmembrane region" description="Helical" evidence="1">
    <location>
        <begin position="95"/>
        <end position="114"/>
    </location>
</feature>
<evidence type="ECO:0000256" key="1">
    <source>
        <dbReference type="SAM" id="Phobius"/>
    </source>
</evidence>
<feature type="transmembrane region" description="Helical" evidence="1">
    <location>
        <begin position="6"/>
        <end position="26"/>
    </location>
</feature>
<sequence>MVNSILIWLLDYVQYVLIFSITIALIRYKYLTNELKFIWYFLLLGAFSEISTRSLSYYYPKLNTLPGLHLYTILEFLFIGLFYHQFFGNFFNRKILPYIIIGFILLALINAFYVQGIFNFNTYASGLEGIIVIFLSLLCFYKMLIELDTREPTKQPIFWINSGFLFYFAGSLFVFILSNFIMKDNYLLSLAWGMHAFLMLILHLFLGIGLWHSHRR</sequence>